<dbReference type="PANTHER" id="PTHR36115">
    <property type="entry name" value="PROLINE-RICH ANTIGEN HOMOLOG-RELATED"/>
    <property type="match status" value="1"/>
</dbReference>
<reference evidence="9 10" key="1">
    <citation type="submission" date="2019-10" db="EMBL/GenBank/DDBJ databases">
        <title>Whole genome shotgun sequence of Streptomyces angustmyceticus NBRC 3934.</title>
        <authorList>
            <person name="Hosoyama A."/>
            <person name="Ichikawa N."/>
            <person name="Kimura A."/>
            <person name="Kitahashi Y."/>
            <person name="Komaki H."/>
            <person name="Uohara A."/>
        </authorList>
    </citation>
    <scope>NUCLEOTIDE SEQUENCE [LARGE SCALE GENOMIC DNA]</scope>
    <source>
        <strain evidence="9 10">NBRC 3934</strain>
    </source>
</reference>
<dbReference type="GO" id="GO:0005886">
    <property type="term" value="C:plasma membrane"/>
    <property type="evidence" value="ECO:0007669"/>
    <property type="project" value="UniProtKB-SubCell"/>
</dbReference>
<dbReference type="PANTHER" id="PTHR36115:SF6">
    <property type="entry name" value="PROLINE-RICH ANTIGEN HOMOLOG"/>
    <property type="match status" value="1"/>
</dbReference>
<keyword evidence="10" id="KW-1185">Reference proteome</keyword>
<keyword evidence="4 7" id="KW-1133">Transmembrane helix</keyword>
<feature type="region of interest" description="Disordered" evidence="6">
    <location>
        <begin position="1"/>
        <end position="82"/>
    </location>
</feature>
<dbReference type="InterPro" id="IPR010432">
    <property type="entry name" value="RDD"/>
</dbReference>
<feature type="transmembrane region" description="Helical" evidence="7">
    <location>
        <begin position="102"/>
        <end position="125"/>
    </location>
</feature>
<evidence type="ECO:0000256" key="4">
    <source>
        <dbReference type="ARBA" id="ARBA00022989"/>
    </source>
</evidence>
<evidence type="ECO:0000256" key="1">
    <source>
        <dbReference type="ARBA" id="ARBA00004651"/>
    </source>
</evidence>
<dbReference type="Pfam" id="PF06271">
    <property type="entry name" value="RDD"/>
    <property type="match status" value="1"/>
</dbReference>
<name>A0A5J4LAE5_9ACTN</name>
<evidence type="ECO:0000256" key="7">
    <source>
        <dbReference type="SAM" id="Phobius"/>
    </source>
</evidence>
<feature type="transmembrane region" description="Helical" evidence="7">
    <location>
        <begin position="167"/>
        <end position="188"/>
    </location>
</feature>
<feature type="compositionally biased region" description="Pro residues" evidence="6">
    <location>
        <begin position="23"/>
        <end position="40"/>
    </location>
</feature>
<comment type="caution">
    <text evidence="9">The sequence shown here is derived from an EMBL/GenBank/DDBJ whole genome shotgun (WGS) entry which is preliminary data.</text>
</comment>
<feature type="domain" description="RDD" evidence="8">
    <location>
        <begin position="92"/>
        <end position="256"/>
    </location>
</feature>
<organism evidence="9 10">
    <name type="scientific">Streptomyces angustmyceticus</name>
    <dbReference type="NCBI Taxonomy" id="285578"/>
    <lineage>
        <taxon>Bacteria</taxon>
        <taxon>Bacillati</taxon>
        <taxon>Actinomycetota</taxon>
        <taxon>Actinomycetes</taxon>
        <taxon>Kitasatosporales</taxon>
        <taxon>Streptomycetaceae</taxon>
        <taxon>Streptomyces</taxon>
    </lineage>
</organism>
<gene>
    <name evidence="9" type="ORF">San01_37940</name>
</gene>
<evidence type="ECO:0000313" key="10">
    <source>
        <dbReference type="Proteomes" id="UP000325598"/>
    </source>
</evidence>
<evidence type="ECO:0000256" key="3">
    <source>
        <dbReference type="ARBA" id="ARBA00022692"/>
    </source>
</evidence>
<dbReference type="GeneID" id="96751993"/>
<evidence type="ECO:0000256" key="2">
    <source>
        <dbReference type="ARBA" id="ARBA00022475"/>
    </source>
</evidence>
<keyword evidence="3 7" id="KW-0812">Transmembrane</keyword>
<dbReference type="InterPro" id="IPR051791">
    <property type="entry name" value="Pra-immunoreactive"/>
</dbReference>
<dbReference type="RefSeq" id="WP_086721000.1">
    <property type="nucleotide sequence ID" value="NZ_BLAG01000010.1"/>
</dbReference>
<accession>A0A5J4LAE5</accession>
<feature type="compositionally biased region" description="Low complexity" evidence="6">
    <location>
        <begin position="9"/>
        <end position="22"/>
    </location>
</feature>
<keyword evidence="5 7" id="KW-0472">Membrane</keyword>
<dbReference type="EMBL" id="BLAG01000010">
    <property type="protein sequence ID" value="GES31307.1"/>
    <property type="molecule type" value="Genomic_DNA"/>
</dbReference>
<feature type="compositionally biased region" description="Low complexity" evidence="6">
    <location>
        <begin position="41"/>
        <end position="82"/>
    </location>
</feature>
<dbReference type="OrthoDB" id="9793824at2"/>
<evidence type="ECO:0000313" key="9">
    <source>
        <dbReference type="EMBL" id="GES31307.1"/>
    </source>
</evidence>
<dbReference type="Proteomes" id="UP000325598">
    <property type="component" value="Unassembled WGS sequence"/>
</dbReference>
<comment type="subcellular location">
    <subcellularLocation>
        <location evidence="1">Cell membrane</location>
        <topology evidence="1">Multi-pass membrane protein</topology>
    </subcellularLocation>
</comment>
<dbReference type="AlphaFoldDB" id="A0A5J4LAE5"/>
<evidence type="ECO:0000259" key="8">
    <source>
        <dbReference type="Pfam" id="PF06271"/>
    </source>
</evidence>
<evidence type="ECO:0000256" key="6">
    <source>
        <dbReference type="SAM" id="MobiDB-lite"/>
    </source>
</evidence>
<evidence type="ECO:0000256" key="5">
    <source>
        <dbReference type="ARBA" id="ARBA00023136"/>
    </source>
</evidence>
<protein>
    <recommendedName>
        <fullName evidence="8">RDD domain-containing protein</fullName>
    </recommendedName>
</protein>
<proteinExistence type="predicted"/>
<sequence length="264" mass="27374">MSFGDPNNPYGQQPQAPQGPYGQQPPVPPQGPYGQQPPAPQQGQPGYGYPQQAPQQPYGYPQQQVPQQGYGYPQQAPYGQPGMPGMGMPTGYASWGARVGAMLIDGLIIGVVPSILYGIAIGMAASSASDSAASIPDTSACAPGDTQCVTDAINAASSTSSSSAMPVAALILITLAGLVTFGAALFLCAKEGKTGQTPGKKALNIRLVKETTGQPLGFGMAFVRKLCHAVDGPLCGLGYWWPLWDEKSQTFADKIVGTVVVKTQ</sequence>
<keyword evidence="2" id="KW-1003">Cell membrane</keyword>